<feature type="transmembrane region" description="Helical" evidence="2">
    <location>
        <begin position="356"/>
        <end position="375"/>
    </location>
</feature>
<feature type="region of interest" description="Disordered" evidence="1">
    <location>
        <begin position="105"/>
        <end position="127"/>
    </location>
</feature>
<keyword evidence="4" id="KW-1185">Reference proteome</keyword>
<organism evidence="3 4">
    <name type="scientific">Saccharibacillus alkalitolerans</name>
    <dbReference type="NCBI Taxonomy" id="2705290"/>
    <lineage>
        <taxon>Bacteria</taxon>
        <taxon>Bacillati</taxon>
        <taxon>Bacillota</taxon>
        <taxon>Bacilli</taxon>
        <taxon>Bacillales</taxon>
        <taxon>Paenibacillaceae</taxon>
        <taxon>Saccharibacillus</taxon>
    </lineage>
</organism>
<feature type="transmembrane region" description="Helical" evidence="2">
    <location>
        <begin position="395"/>
        <end position="413"/>
    </location>
</feature>
<sequence length="421" mass="47596">MNQHRSKFAALLLNLIPGLGHLYWGKKIRSFMYFFLPIFMLGGGWFITAVANDEGPVILAIIAVFLIWCVSMFDLIGVLLGSPSRQEMRMRAAYYGQEPGGGHGRRYGEYPGPEHAPPTGTARHEGEREDARMNFGTDDIPDYPPYPPYPPIGEGRMMRDPVYFSDSQRFYTVILSFMPGLGHLYMGLLQRGVSFLAAFFGLATALVFLTGFTGEETFLLFFGVLPIIWIYCMFDAVQLAERKSRGERLRDFSLIERWDMARDSDGKSRTLGLLLSTVPGAGHMYLGLMKRGAQLMILFFGSIYVLDVLGLSLFLFLVPLIWCYAFFDGLQKVGAYGREPLEDKPLLENFAENRGWMGVLMVALGLYYVLKTIVMPFMDLHLPTWSWRMHEFEPYIRNAVVALLLIGGGFKLLRSGGREKA</sequence>
<keyword evidence="2" id="KW-0472">Membrane</keyword>
<name>A0ABX0F8E8_9BACL</name>
<feature type="transmembrane region" description="Helical" evidence="2">
    <location>
        <begin position="218"/>
        <end position="240"/>
    </location>
</feature>
<dbReference type="RefSeq" id="WP_166272379.1">
    <property type="nucleotide sequence ID" value="NZ_JAAFGS010000001.1"/>
</dbReference>
<feature type="transmembrane region" description="Helical" evidence="2">
    <location>
        <begin position="294"/>
        <end position="327"/>
    </location>
</feature>
<feature type="transmembrane region" description="Helical" evidence="2">
    <location>
        <begin position="31"/>
        <end position="51"/>
    </location>
</feature>
<reference evidence="3 4" key="1">
    <citation type="submission" date="2020-01" db="EMBL/GenBank/DDBJ databases">
        <title>Polyphasic characterisation and genomic insights into a novel alkali tolerant bacterium VR-M41.</title>
        <authorList>
            <person name="Vemuluri V.R."/>
        </authorList>
    </citation>
    <scope>NUCLEOTIDE SEQUENCE [LARGE SCALE GENOMIC DNA]</scope>
    <source>
        <strain evidence="3 4">VR-M41</strain>
    </source>
</reference>
<keyword evidence="2" id="KW-0812">Transmembrane</keyword>
<comment type="caution">
    <text evidence="3">The sequence shown here is derived from an EMBL/GenBank/DDBJ whole genome shotgun (WGS) entry which is preliminary data.</text>
</comment>
<accession>A0ABX0F8E8</accession>
<feature type="transmembrane region" description="Helical" evidence="2">
    <location>
        <begin position="270"/>
        <end position="288"/>
    </location>
</feature>
<evidence type="ECO:0000313" key="3">
    <source>
        <dbReference type="EMBL" id="NGZ74292.1"/>
    </source>
</evidence>
<keyword evidence="2" id="KW-1133">Transmembrane helix</keyword>
<feature type="transmembrane region" description="Helical" evidence="2">
    <location>
        <begin position="193"/>
        <end position="212"/>
    </location>
</feature>
<dbReference type="EMBL" id="JAAFGS010000001">
    <property type="protein sequence ID" value="NGZ74292.1"/>
    <property type="molecule type" value="Genomic_DNA"/>
</dbReference>
<feature type="transmembrane region" description="Helical" evidence="2">
    <location>
        <begin position="57"/>
        <end position="81"/>
    </location>
</feature>
<evidence type="ECO:0000256" key="2">
    <source>
        <dbReference type="SAM" id="Phobius"/>
    </source>
</evidence>
<evidence type="ECO:0000313" key="4">
    <source>
        <dbReference type="Proteomes" id="UP000800303"/>
    </source>
</evidence>
<gene>
    <name evidence="3" type="ORF">GYN08_03105</name>
</gene>
<protein>
    <submittedName>
        <fullName evidence="3">Multi-tm2 domain protein</fullName>
    </submittedName>
</protein>
<dbReference type="Proteomes" id="UP000800303">
    <property type="component" value="Unassembled WGS sequence"/>
</dbReference>
<proteinExistence type="predicted"/>
<evidence type="ECO:0000256" key="1">
    <source>
        <dbReference type="SAM" id="MobiDB-lite"/>
    </source>
</evidence>